<dbReference type="AlphaFoldDB" id="A0A8T7M6J4"/>
<reference evidence="1 3" key="1">
    <citation type="submission" date="2020-06" db="EMBL/GenBank/DDBJ databases">
        <title>Anoxygenic phototrophic Chloroflexota member uses a Type I reaction center.</title>
        <authorList>
            <person name="Tsuji J.M."/>
            <person name="Shaw N.A."/>
            <person name="Nagashima S."/>
            <person name="Venkiteswaran J."/>
            <person name="Schiff S.L."/>
            <person name="Hanada S."/>
            <person name="Tank M."/>
            <person name="Neufeld J.D."/>
        </authorList>
    </citation>
    <scope>NUCLEOTIDE SEQUENCE [LARGE SCALE GENOMIC DNA]</scope>
    <source>
        <strain evidence="1">L227-S17</strain>
    </source>
</reference>
<gene>
    <name evidence="1" type="ORF">HXX08_17235</name>
    <name evidence="2" type="ORF">OZ401_003131</name>
</gene>
<keyword evidence="4" id="KW-1185">Reference proteome</keyword>
<accession>A0A8T7M6J4</accession>
<proteinExistence type="predicted"/>
<dbReference type="Proteomes" id="UP000521676">
    <property type="component" value="Unassembled WGS sequence"/>
</dbReference>
<dbReference type="EMBL" id="CP128400">
    <property type="protein sequence ID" value="WJW69514.1"/>
    <property type="molecule type" value="Genomic_DNA"/>
</dbReference>
<reference evidence="2" key="2">
    <citation type="journal article" date="2024" name="Nature">
        <title>Anoxygenic phototroph of the Chloroflexota uses a type I reaction centre.</title>
        <authorList>
            <person name="Tsuji J.M."/>
            <person name="Shaw N.A."/>
            <person name="Nagashima S."/>
            <person name="Venkiteswaran J.J."/>
            <person name="Schiff S.L."/>
            <person name="Watanabe T."/>
            <person name="Fukui M."/>
            <person name="Hanada S."/>
            <person name="Tank M."/>
            <person name="Neufeld J.D."/>
        </authorList>
    </citation>
    <scope>NUCLEOTIDE SEQUENCE</scope>
    <source>
        <strain evidence="2">L227-S17</strain>
    </source>
</reference>
<protein>
    <submittedName>
        <fullName evidence="1">Uncharacterized protein</fullName>
    </submittedName>
</protein>
<evidence type="ECO:0000313" key="3">
    <source>
        <dbReference type="Proteomes" id="UP000521676"/>
    </source>
</evidence>
<dbReference type="Gene3D" id="3.40.30.10">
    <property type="entry name" value="Glutaredoxin"/>
    <property type="match status" value="1"/>
</dbReference>
<evidence type="ECO:0000313" key="4">
    <source>
        <dbReference type="Proteomes" id="UP001431572"/>
    </source>
</evidence>
<dbReference type="EMBL" id="JACATZ010000003">
    <property type="protein sequence ID" value="NWJ47602.1"/>
    <property type="molecule type" value="Genomic_DNA"/>
</dbReference>
<dbReference type="RefSeq" id="WP_341471395.1">
    <property type="nucleotide sequence ID" value="NZ_CP128400.1"/>
</dbReference>
<organism evidence="1 3">
    <name type="scientific">Candidatus Chlorohelix allophototropha</name>
    <dbReference type="NCBI Taxonomy" id="3003348"/>
    <lineage>
        <taxon>Bacteria</taxon>
        <taxon>Bacillati</taxon>
        <taxon>Chloroflexota</taxon>
        <taxon>Chloroflexia</taxon>
        <taxon>Candidatus Chloroheliales</taxon>
        <taxon>Candidatus Chloroheliaceae</taxon>
        <taxon>Candidatus Chlorohelix</taxon>
    </lineage>
</organism>
<dbReference type="Proteomes" id="UP001431572">
    <property type="component" value="Chromosome 2"/>
</dbReference>
<dbReference type="PANTHER" id="PTHR37170:SF1">
    <property type="entry name" value="GLUTAREDOXIN-LIKE PROTEIN"/>
    <property type="match status" value="1"/>
</dbReference>
<evidence type="ECO:0000313" key="2">
    <source>
        <dbReference type="EMBL" id="WJW69514.1"/>
    </source>
</evidence>
<evidence type="ECO:0000313" key="1">
    <source>
        <dbReference type="EMBL" id="NWJ47602.1"/>
    </source>
</evidence>
<name>A0A8T7M6J4_9CHLR</name>
<dbReference type="PANTHER" id="PTHR37170">
    <property type="entry name" value="GLUTAREDOXIN-RELATED"/>
    <property type="match status" value="1"/>
</dbReference>
<sequence length="166" mass="18460">MKLISEENRAFLTKRFSEELIDPVNIELYTLGKYHTSDEEVTNDGEEFEVVEEEACRLTRQLLAELSDVSEGKIQLVMHDMETPEGVATANLEGINPGMLPALAYKATSLKGKSHYYGLPSGYEFGTMIDNLISLSSGKAELSQKAQEQLQHMNKSVSLLVFVTPT</sequence>